<evidence type="ECO:0000256" key="1">
    <source>
        <dbReference type="ARBA" id="ARBA00001936"/>
    </source>
</evidence>
<feature type="binding site" evidence="7">
    <location>
        <position position="300"/>
    </location>
    <ligand>
        <name>Mg(2+)</name>
        <dbReference type="ChEBI" id="CHEBI:18420"/>
        <label>1</label>
    </ligand>
</feature>
<feature type="site" description="Important for catalytic activity" evidence="8">
    <location>
        <position position="274"/>
    </location>
</feature>
<keyword evidence="3 7" id="KW-0479">Metal-binding</keyword>
<feature type="active site" evidence="6">
    <location>
        <position position="163"/>
    </location>
</feature>
<dbReference type="GO" id="GO:0046872">
    <property type="term" value="F:metal ion binding"/>
    <property type="evidence" value="ECO:0007669"/>
    <property type="project" value="UniProtKB-KW"/>
</dbReference>
<dbReference type="NCBIfam" id="TIGR00633">
    <property type="entry name" value="xth"/>
    <property type="match status" value="1"/>
</dbReference>
<dbReference type="NCBIfam" id="TIGR00195">
    <property type="entry name" value="exoDNase_III"/>
    <property type="match status" value="1"/>
</dbReference>
<protein>
    <submittedName>
        <fullName evidence="11">Exodeoxyribonuclease III</fullName>
        <ecNumber evidence="11">3.1.11.2</ecNumber>
    </submittedName>
</protein>
<dbReference type="Proteomes" id="UP000823914">
    <property type="component" value="Unassembled WGS sequence"/>
</dbReference>
<feature type="binding site" evidence="7">
    <location>
        <position position="299"/>
    </location>
    <ligand>
        <name>Mg(2+)</name>
        <dbReference type="ChEBI" id="CHEBI:18420"/>
        <label>1</label>
    </ligand>
</feature>
<evidence type="ECO:0000259" key="10">
    <source>
        <dbReference type="Pfam" id="PF03372"/>
    </source>
</evidence>
<name>A0A9E2L0T0_9SPIR</name>
<dbReference type="PROSITE" id="PS50896">
    <property type="entry name" value="LISH"/>
    <property type="match status" value="1"/>
</dbReference>
<dbReference type="SUPFAM" id="SSF56219">
    <property type="entry name" value="DNase I-like"/>
    <property type="match status" value="1"/>
</dbReference>
<dbReference type="PROSITE" id="PS00727">
    <property type="entry name" value="AP_NUCLEASE_F1_2"/>
    <property type="match status" value="1"/>
</dbReference>
<evidence type="ECO:0000256" key="4">
    <source>
        <dbReference type="ARBA" id="ARBA00022801"/>
    </source>
</evidence>
<reference evidence="11" key="2">
    <citation type="submission" date="2021-04" db="EMBL/GenBank/DDBJ databases">
        <authorList>
            <person name="Gilroy R."/>
        </authorList>
    </citation>
    <scope>NUCLEOTIDE SEQUENCE</scope>
    <source>
        <strain evidence="11">Gambia15-2214</strain>
    </source>
</reference>
<dbReference type="InterPro" id="IPR020847">
    <property type="entry name" value="AP_endonuclease_F1_BS"/>
</dbReference>
<evidence type="ECO:0000256" key="3">
    <source>
        <dbReference type="ARBA" id="ARBA00022723"/>
    </source>
</evidence>
<dbReference type="InterPro" id="IPR004808">
    <property type="entry name" value="AP_endonuc_1"/>
</dbReference>
<reference evidence="11" key="1">
    <citation type="journal article" date="2021" name="PeerJ">
        <title>Extensive microbial diversity within the chicken gut microbiome revealed by metagenomics and culture.</title>
        <authorList>
            <person name="Gilroy R."/>
            <person name="Ravi A."/>
            <person name="Getino M."/>
            <person name="Pursley I."/>
            <person name="Horton D.L."/>
            <person name="Alikhan N.F."/>
            <person name="Baker D."/>
            <person name="Gharbi K."/>
            <person name="Hall N."/>
            <person name="Watson M."/>
            <person name="Adriaenssens E.M."/>
            <person name="Foster-Nyarko E."/>
            <person name="Jarju S."/>
            <person name="Secka A."/>
            <person name="Antonio M."/>
            <person name="Oren A."/>
            <person name="Chaudhuri R.R."/>
            <person name="La Ragione R."/>
            <person name="Hildebrand F."/>
            <person name="Pallen M.J."/>
        </authorList>
    </citation>
    <scope>NUCLEOTIDE SEQUENCE</scope>
    <source>
        <strain evidence="11">Gambia15-2214</strain>
    </source>
</reference>
<organism evidence="11 12">
    <name type="scientific">Candidatus Treponema excrementipullorum</name>
    <dbReference type="NCBI Taxonomy" id="2838768"/>
    <lineage>
        <taxon>Bacteria</taxon>
        <taxon>Pseudomonadati</taxon>
        <taxon>Spirochaetota</taxon>
        <taxon>Spirochaetia</taxon>
        <taxon>Spirochaetales</taxon>
        <taxon>Treponemataceae</taxon>
        <taxon>Treponema</taxon>
    </lineage>
</organism>
<comment type="similarity">
    <text evidence="2">Belongs to the DNA repair enzymes AP/ExoA family.</text>
</comment>
<comment type="caution">
    <text evidence="11">The sequence shown here is derived from an EMBL/GenBank/DDBJ whole genome shotgun (WGS) entry which is preliminary data.</text>
</comment>
<feature type="binding site" evidence="7">
    <location>
        <position position="35"/>
    </location>
    <ligand>
        <name>Mg(2+)</name>
        <dbReference type="ChEBI" id="CHEBI:18420"/>
        <label>1</label>
    </ligand>
</feature>
<evidence type="ECO:0000256" key="6">
    <source>
        <dbReference type="PIRSR" id="PIRSR604808-1"/>
    </source>
</evidence>
<keyword evidence="5 7" id="KW-0460">Magnesium</keyword>
<feature type="active site" description="Proton acceptor" evidence="6">
    <location>
        <position position="300"/>
    </location>
</feature>
<dbReference type="GO" id="GO:0003677">
    <property type="term" value="F:DNA binding"/>
    <property type="evidence" value="ECO:0007669"/>
    <property type="project" value="InterPro"/>
</dbReference>
<sequence length="309" mass="34914">MKIISWNVNGIRAVEKKGFIDWVSASDADVICIQETKAHQGQLSPLLVNPPVGLKLKENYPSPLSKEALEMTERGEYHPFESLSTQNSEQKPGFESETVSGTEAGNPTYYSYWSSAKRPGYSGTAIYCKTKPDAVETMGIPKFDDEGRVTLVKYGTTTIISAYFPNSQEGGARLGYKLDFCKAMKEFCDKLVSQGYNIVLCGDYNIAHKPIDLANPKSNEKNAGYLPEERDWMEFFTTHGYCDTFRKFCQDSGQYTWWSYRFKAREKNIGWRIDYHCVNNSFADNVISSTILPSVMGSDHCPIQLHIED</sequence>
<dbReference type="GO" id="GO:0008311">
    <property type="term" value="F:double-stranded DNA 3'-5' DNA exonuclease activity"/>
    <property type="evidence" value="ECO:0007669"/>
    <property type="project" value="UniProtKB-EC"/>
</dbReference>
<evidence type="ECO:0000256" key="7">
    <source>
        <dbReference type="PIRSR" id="PIRSR604808-2"/>
    </source>
</evidence>
<feature type="region of interest" description="Disordered" evidence="9">
    <location>
        <begin position="80"/>
        <end position="102"/>
    </location>
</feature>
<dbReference type="InterPro" id="IPR006594">
    <property type="entry name" value="LisH"/>
</dbReference>
<comment type="cofactor">
    <cofactor evidence="7">
        <name>Mg(2+)</name>
        <dbReference type="ChEBI" id="CHEBI:18420"/>
    </cofactor>
    <cofactor evidence="7">
        <name>Mn(2+)</name>
        <dbReference type="ChEBI" id="CHEBI:29035"/>
    </cofactor>
    <text evidence="7">Probably binds two magnesium or manganese ions per subunit.</text>
</comment>
<dbReference type="Gene3D" id="3.60.10.10">
    <property type="entry name" value="Endonuclease/exonuclease/phosphatase"/>
    <property type="match status" value="1"/>
</dbReference>
<dbReference type="GO" id="GO:0006284">
    <property type="term" value="P:base-excision repair"/>
    <property type="evidence" value="ECO:0007669"/>
    <property type="project" value="TreeGrafter"/>
</dbReference>
<accession>A0A9E2L0T0</accession>
<dbReference type="AlphaFoldDB" id="A0A9E2L0T0"/>
<dbReference type="PANTHER" id="PTHR22748:SF6">
    <property type="entry name" value="DNA-(APURINIC OR APYRIMIDINIC SITE) ENDONUCLEASE"/>
    <property type="match status" value="1"/>
</dbReference>
<dbReference type="EMBL" id="JAHLFV010000072">
    <property type="protein sequence ID" value="MBU3849580.1"/>
    <property type="molecule type" value="Genomic_DNA"/>
</dbReference>
<evidence type="ECO:0000313" key="12">
    <source>
        <dbReference type="Proteomes" id="UP000823914"/>
    </source>
</evidence>
<comment type="cofactor">
    <cofactor evidence="1">
        <name>Mn(2+)</name>
        <dbReference type="ChEBI" id="CHEBI:29035"/>
    </cofactor>
</comment>
<gene>
    <name evidence="11" type="primary">xth</name>
    <name evidence="11" type="ORF">IAA16_03345</name>
</gene>
<evidence type="ECO:0000256" key="5">
    <source>
        <dbReference type="ARBA" id="ARBA00022842"/>
    </source>
</evidence>
<feature type="binding site" evidence="7">
    <location>
        <position position="205"/>
    </location>
    <ligand>
        <name>Mg(2+)</name>
        <dbReference type="ChEBI" id="CHEBI:18420"/>
        <label>1</label>
    </ligand>
</feature>
<dbReference type="PROSITE" id="PS00726">
    <property type="entry name" value="AP_NUCLEASE_F1_1"/>
    <property type="match status" value="1"/>
</dbReference>
<evidence type="ECO:0000256" key="8">
    <source>
        <dbReference type="PIRSR" id="PIRSR604808-3"/>
    </source>
</evidence>
<dbReference type="InterPro" id="IPR036691">
    <property type="entry name" value="Endo/exonu/phosph_ase_sf"/>
</dbReference>
<evidence type="ECO:0000313" key="11">
    <source>
        <dbReference type="EMBL" id="MBU3849580.1"/>
    </source>
</evidence>
<dbReference type="Pfam" id="PF03372">
    <property type="entry name" value="Exo_endo_phos"/>
    <property type="match status" value="1"/>
</dbReference>
<feature type="domain" description="Endonuclease/exonuclease/phosphatase" evidence="10">
    <location>
        <begin position="4"/>
        <end position="300"/>
    </location>
</feature>
<feature type="binding site" evidence="7">
    <location>
        <position position="203"/>
    </location>
    <ligand>
        <name>Mg(2+)</name>
        <dbReference type="ChEBI" id="CHEBI:18420"/>
        <label>1</label>
    </ligand>
</feature>
<evidence type="ECO:0000256" key="2">
    <source>
        <dbReference type="ARBA" id="ARBA00007092"/>
    </source>
</evidence>
<dbReference type="EC" id="3.1.11.2" evidence="11"/>
<keyword evidence="4 11" id="KW-0378">Hydrolase</keyword>
<keyword evidence="7" id="KW-0464">Manganese</keyword>
<proteinExistence type="inferred from homology"/>
<dbReference type="InterPro" id="IPR005135">
    <property type="entry name" value="Endo/exonuclease/phosphatase"/>
</dbReference>
<dbReference type="PANTHER" id="PTHR22748">
    <property type="entry name" value="AP ENDONUCLEASE"/>
    <property type="match status" value="1"/>
</dbReference>
<dbReference type="InterPro" id="IPR020848">
    <property type="entry name" value="AP_endonuclease_F1_CS"/>
</dbReference>
<feature type="active site" description="Proton donor/acceptor" evidence="6">
    <location>
        <position position="203"/>
    </location>
</feature>
<feature type="site" description="Interaction with DNA substrate" evidence="8">
    <location>
        <position position="300"/>
    </location>
</feature>
<feature type="binding site" evidence="7">
    <location>
        <position position="7"/>
    </location>
    <ligand>
        <name>Mg(2+)</name>
        <dbReference type="ChEBI" id="CHEBI:18420"/>
        <label>1</label>
    </ligand>
</feature>
<dbReference type="PROSITE" id="PS51435">
    <property type="entry name" value="AP_NUCLEASE_F1_4"/>
    <property type="match status" value="1"/>
</dbReference>
<feature type="site" description="Transition state stabilizer" evidence="8">
    <location>
        <position position="205"/>
    </location>
</feature>
<dbReference type="GO" id="GO:0003906">
    <property type="term" value="F:DNA-(apurinic or apyrimidinic site) endonuclease activity"/>
    <property type="evidence" value="ECO:0007669"/>
    <property type="project" value="TreeGrafter"/>
</dbReference>
<evidence type="ECO:0000256" key="9">
    <source>
        <dbReference type="SAM" id="MobiDB-lite"/>
    </source>
</evidence>
<dbReference type="GO" id="GO:0008081">
    <property type="term" value="F:phosphoric diester hydrolase activity"/>
    <property type="evidence" value="ECO:0007669"/>
    <property type="project" value="TreeGrafter"/>
</dbReference>